<evidence type="ECO:0008006" key="5">
    <source>
        <dbReference type="Google" id="ProtNLM"/>
    </source>
</evidence>
<feature type="region of interest" description="Disordered" evidence="2">
    <location>
        <begin position="402"/>
        <end position="426"/>
    </location>
</feature>
<feature type="region of interest" description="Disordered" evidence="2">
    <location>
        <begin position="77"/>
        <end position="104"/>
    </location>
</feature>
<reference evidence="3 4" key="1">
    <citation type="submission" date="2023-08" db="EMBL/GenBank/DDBJ databases">
        <authorList>
            <person name="Palmer J.M."/>
        </authorList>
    </citation>
    <scope>NUCLEOTIDE SEQUENCE [LARGE SCALE GENOMIC DNA]</scope>
    <source>
        <strain evidence="3 4">TWF481</strain>
    </source>
</reference>
<dbReference type="SUPFAM" id="SSF48403">
    <property type="entry name" value="Ankyrin repeat"/>
    <property type="match status" value="1"/>
</dbReference>
<feature type="repeat" description="ANK" evidence="1">
    <location>
        <begin position="551"/>
        <end position="586"/>
    </location>
</feature>
<sequence>MSLPIIPFNPETQRLPRRYKTPKLTNDQKDILKTYTSEINSRALGSRQTLVDWLNSRPEVLKDGKRFTYDQIRNYQEKTKTSSQSANTAQSEITGESTSGNTPMHLDNRVIEAELTGSNPQRRKALVYTFDSGSERHKRQKPNQGRKDFNLDTIEDIHGTPRGNSSLEIPLSSVAKAGALEIPLDIDSTSVGNILPGTGQAQALSLKDLTNEALLMSLNLVHDDGSRGKISEWLYQRALLLLAAVEDRGQGNIYLSSDLGSYEYDVSTFLAALGSFLEKESGFQTSFKQQEETNNQRFYLEDLTGKLHLEDVETIQPEKLPTLGVLFGMIRRKYAYINRRTETTDIGLAREPSGNSGAETTQYPRNYCLLVRLRNSHVKDSQKRMGKITEMIIRYQLKSTERNKNHNGLSPEEEGGDRPFIGINTDTSKSVPAKRLDITIVQLRGMPFTPPILINIRVYQRVEYDAHAKGIYAYPEEFTGPGGPRNREGSWLHEISPEIMEGIEVDEGSPVPGLTTPRSENLLVAVRNGRMEEVQENLSNGTWNIYTCSHTGRTALWYALEGQYLGKSKMVEFLLENGLDVSSEDDQGVHLNYAFLVNTWRSVEGSRKVMEDRIATVRVLANAGFDIMYHLAFSLFYFTYEEFDLLASEENLYSFGHFASPNTQIPIFSRPIERLQVELSQTIDPGGQIRREGDPFMKGKLERYLRRAKDLPEKFDLLVARGFGTEITPNALLSLVNGLLQFETTARDIDVSYIVTSICIQLLDLAGDFIPSCLREGGGIMGTNISTALPNPRVLLEGEAVEWIHRINLTASQWNNQSIWYSAMTCCKAGYKKSEVQGIGARYVTMGLTAYDAYLEAQPTPSPSDGYFCRTGGYPEYEMVSEPDFIEFAEAGSPSSSATLATLPD</sequence>
<dbReference type="Proteomes" id="UP001370758">
    <property type="component" value="Unassembled WGS sequence"/>
</dbReference>
<evidence type="ECO:0000313" key="4">
    <source>
        <dbReference type="Proteomes" id="UP001370758"/>
    </source>
</evidence>
<organism evidence="3 4">
    <name type="scientific">Arthrobotrys musiformis</name>
    <dbReference type="NCBI Taxonomy" id="47236"/>
    <lineage>
        <taxon>Eukaryota</taxon>
        <taxon>Fungi</taxon>
        <taxon>Dikarya</taxon>
        <taxon>Ascomycota</taxon>
        <taxon>Pezizomycotina</taxon>
        <taxon>Orbiliomycetes</taxon>
        <taxon>Orbiliales</taxon>
        <taxon>Orbiliaceae</taxon>
        <taxon>Arthrobotrys</taxon>
    </lineage>
</organism>
<evidence type="ECO:0000256" key="1">
    <source>
        <dbReference type="PROSITE-ProRule" id="PRU00023"/>
    </source>
</evidence>
<keyword evidence="4" id="KW-1185">Reference proteome</keyword>
<feature type="compositionally biased region" description="Polar residues" evidence="2">
    <location>
        <begin position="81"/>
        <end position="102"/>
    </location>
</feature>
<proteinExistence type="predicted"/>
<dbReference type="EMBL" id="JAVHJL010000006">
    <property type="protein sequence ID" value="KAK6501546.1"/>
    <property type="molecule type" value="Genomic_DNA"/>
</dbReference>
<evidence type="ECO:0000313" key="3">
    <source>
        <dbReference type="EMBL" id="KAK6501546.1"/>
    </source>
</evidence>
<dbReference type="AlphaFoldDB" id="A0AAV9W3L6"/>
<dbReference type="Gene3D" id="1.25.40.20">
    <property type="entry name" value="Ankyrin repeat-containing domain"/>
    <property type="match status" value="1"/>
</dbReference>
<name>A0AAV9W3L6_9PEZI</name>
<protein>
    <recommendedName>
        <fullName evidence="5">Clr5 domain-containing protein</fullName>
    </recommendedName>
</protein>
<gene>
    <name evidence="3" type="ORF">TWF481_009383</name>
</gene>
<comment type="caution">
    <text evidence="3">The sequence shown here is derived from an EMBL/GenBank/DDBJ whole genome shotgun (WGS) entry which is preliminary data.</text>
</comment>
<dbReference type="InterPro" id="IPR002110">
    <property type="entry name" value="Ankyrin_rpt"/>
</dbReference>
<dbReference type="InterPro" id="IPR036770">
    <property type="entry name" value="Ankyrin_rpt-contain_sf"/>
</dbReference>
<dbReference type="PROSITE" id="PS50088">
    <property type="entry name" value="ANK_REPEAT"/>
    <property type="match status" value="1"/>
</dbReference>
<evidence type="ECO:0000256" key="2">
    <source>
        <dbReference type="SAM" id="MobiDB-lite"/>
    </source>
</evidence>
<accession>A0AAV9W3L6</accession>
<keyword evidence="1" id="KW-0040">ANK repeat</keyword>